<name>A0AAU7ZN54_9BACT</name>
<dbReference type="GO" id="GO:0005737">
    <property type="term" value="C:cytoplasm"/>
    <property type="evidence" value="ECO:0007669"/>
    <property type="project" value="TreeGrafter"/>
</dbReference>
<dbReference type="KEGG" id="tpsc:RBB77_17675"/>
<dbReference type="InterPro" id="IPR028923">
    <property type="entry name" value="SAICAR_synt/ADE2_N"/>
</dbReference>
<sequence>MPAIILETHLGSLPLTARGKVRDIYALSADQLLFVASDRISAFDHVLGSGIPFKGKILTRLSLFWFDLLKPIVPNHLLTADTAHFPPELEPFLDQLEGRSMLVKRAKMFPVECVVRGYLSGSGWKDYQQTGSVCGIKLPAGLRESDRLPEPIFTPAAKINTGGHDENISYETVQKTIGESYADALRTLTLRIYEKATEHAASKGLILADTKFEFGLTTDKSGNDQIVLADEVLTPDSSRYWPADSYNPGRPQPSFDKQFVRDYLESIHWNKQAPAPALPKEVVFRTSEKYLEAYRSLTGRTNL</sequence>
<dbReference type="PROSITE" id="PS01057">
    <property type="entry name" value="SAICAR_SYNTHETASE_1"/>
    <property type="match status" value="1"/>
</dbReference>
<dbReference type="NCBIfam" id="NF010568">
    <property type="entry name" value="PRK13961.1"/>
    <property type="match status" value="1"/>
</dbReference>
<gene>
    <name evidence="8" type="primary">purC</name>
    <name evidence="10" type="ORF">RBB77_17675</name>
</gene>
<evidence type="ECO:0000256" key="2">
    <source>
        <dbReference type="ARBA" id="ARBA00010190"/>
    </source>
</evidence>
<dbReference type="SUPFAM" id="SSF56104">
    <property type="entry name" value="SAICAR synthase-like"/>
    <property type="match status" value="1"/>
</dbReference>
<dbReference type="InterPro" id="IPR018236">
    <property type="entry name" value="SAICAR_synthetase_CS"/>
</dbReference>
<evidence type="ECO:0000256" key="5">
    <source>
        <dbReference type="ARBA" id="ARBA00022755"/>
    </source>
</evidence>
<keyword evidence="6 8" id="KW-0067">ATP-binding</keyword>
<dbReference type="EMBL" id="CP132942">
    <property type="protein sequence ID" value="XCB32258.1"/>
    <property type="molecule type" value="Genomic_DNA"/>
</dbReference>
<dbReference type="RefSeq" id="WP_353063103.1">
    <property type="nucleotide sequence ID" value="NZ_CP132942.1"/>
</dbReference>
<dbReference type="Pfam" id="PF01259">
    <property type="entry name" value="SAICAR_synt"/>
    <property type="match status" value="1"/>
</dbReference>
<dbReference type="EC" id="6.3.2.6" evidence="8"/>
<dbReference type="GO" id="GO:0005524">
    <property type="term" value="F:ATP binding"/>
    <property type="evidence" value="ECO:0007669"/>
    <property type="project" value="UniProtKB-KW"/>
</dbReference>
<dbReference type="PANTHER" id="PTHR43700">
    <property type="entry name" value="PHOSPHORIBOSYLAMINOIMIDAZOLE-SUCCINOCARBOXAMIDE SYNTHASE"/>
    <property type="match status" value="1"/>
</dbReference>
<evidence type="ECO:0000256" key="6">
    <source>
        <dbReference type="ARBA" id="ARBA00022840"/>
    </source>
</evidence>
<evidence type="ECO:0000256" key="4">
    <source>
        <dbReference type="ARBA" id="ARBA00022741"/>
    </source>
</evidence>
<evidence type="ECO:0000256" key="8">
    <source>
        <dbReference type="HAMAP-Rule" id="MF_00137"/>
    </source>
</evidence>
<keyword evidence="4 8" id="KW-0547">Nucleotide-binding</keyword>
<comment type="catalytic activity">
    <reaction evidence="7 8">
        <text>5-amino-1-(5-phospho-D-ribosyl)imidazole-4-carboxylate + L-aspartate + ATP = (2S)-2-[5-amino-1-(5-phospho-beta-D-ribosyl)imidazole-4-carboxamido]succinate + ADP + phosphate + 2 H(+)</text>
        <dbReference type="Rhea" id="RHEA:22628"/>
        <dbReference type="ChEBI" id="CHEBI:15378"/>
        <dbReference type="ChEBI" id="CHEBI:29991"/>
        <dbReference type="ChEBI" id="CHEBI:30616"/>
        <dbReference type="ChEBI" id="CHEBI:43474"/>
        <dbReference type="ChEBI" id="CHEBI:58443"/>
        <dbReference type="ChEBI" id="CHEBI:77657"/>
        <dbReference type="ChEBI" id="CHEBI:456216"/>
        <dbReference type="EC" id="6.3.2.6"/>
    </reaction>
</comment>
<dbReference type="GO" id="GO:0006189">
    <property type="term" value="P:'de novo' IMP biosynthetic process"/>
    <property type="evidence" value="ECO:0007669"/>
    <property type="project" value="UniProtKB-UniRule"/>
</dbReference>
<evidence type="ECO:0000313" key="10">
    <source>
        <dbReference type="EMBL" id="XCB32258.1"/>
    </source>
</evidence>
<accession>A0AAU7ZN54</accession>
<protein>
    <recommendedName>
        <fullName evidence="8">Phosphoribosylaminoimidazole-succinocarboxamide synthase</fullName>
        <ecNumber evidence="8">6.3.2.6</ecNumber>
    </recommendedName>
    <alternativeName>
        <fullName evidence="8">SAICAR synthetase</fullName>
    </alternativeName>
</protein>
<dbReference type="NCBIfam" id="TIGR00081">
    <property type="entry name" value="purC"/>
    <property type="match status" value="1"/>
</dbReference>
<comment type="similarity">
    <text evidence="2 8">Belongs to the SAICAR synthetase family.</text>
</comment>
<feature type="domain" description="SAICAR synthetase/ADE2 N-terminal" evidence="9">
    <location>
        <begin position="16"/>
        <end position="274"/>
    </location>
</feature>
<keyword evidence="5 8" id="KW-0658">Purine biosynthesis</keyword>
<reference evidence="10" key="1">
    <citation type="submission" date="2023-08" db="EMBL/GenBank/DDBJ databases">
        <authorList>
            <person name="Messyasz A."/>
            <person name="Mannisto M.K."/>
            <person name="Kerkhof L.J."/>
            <person name="Haggblom M."/>
        </authorList>
    </citation>
    <scope>NUCLEOTIDE SEQUENCE</scope>
    <source>
        <strain evidence="10">X5P6</strain>
    </source>
</reference>
<proteinExistence type="inferred from homology"/>
<comment type="pathway">
    <text evidence="1 8">Purine metabolism; IMP biosynthesis via de novo pathway; 5-amino-1-(5-phospho-D-ribosyl)imidazole-4-carboxamide from 5-amino-1-(5-phospho-D-ribosyl)imidazole-4-carboxylate: step 1/2.</text>
</comment>
<dbReference type="HAMAP" id="MF_00137">
    <property type="entry name" value="SAICAR_synth"/>
    <property type="match status" value="1"/>
</dbReference>
<dbReference type="FunFam" id="3.30.470.20:FF:000015">
    <property type="entry name" value="Phosphoribosylaminoimidazole-succinocarboxamide synthase"/>
    <property type="match status" value="1"/>
</dbReference>
<evidence type="ECO:0000259" key="9">
    <source>
        <dbReference type="Pfam" id="PF01259"/>
    </source>
</evidence>
<dbReference type="InterPro" id="IPR001636">
    <property type="entry name" value="SAICAR_synth"/>
</dbReference>
<organism evidence="10">
    <name type="scientific">Tunturiibacter psychrotolerans</name>
    <dbReference type="NCBI Taxonomy" id="3069686"/>
    <lineage>
        <taxon>Bacteria</taxon>
        <taxon>Pseudomonadati</taxon>
        <taxon>Acidobacteriota</taxon>
        <taxon>Terriglobia</taxon>
        <taxon>Terriglobales</taxon>
        <taxon>Acidobacteriaceae</taxon>
        <taxon>Tunturiibacter</taxon>
    </lineage>
</organism>
<dbReference type="Gene3D" id="3.30.470.20">
    <property type="entry name" value="ATP-grasp fold, B domain"/>
    <property type="match status" value="1"/>
</dbReference>
<dbReference type="AlphaFoldDB" id="A0AAU7ZN54"/>
<dbReference type="GO" id="GO:0004639">
    <property type="term" value="F:phosphoribosylaminoimidazolesuccinocarboxamide synthase activity"/>
    <property type="evidence" value="ECO:0007669"/>
    <property type="project" value="UniProtKB-UniRule"/>
</dbReference>
<evidence type="ECO:0000256" key="1">
    <source>
        <dbReference type="ARBA" id="ARBA00004672"/>
    </source>
</evidence>
<dbReference type="PANTHER" id="PTHR43700:SF1">
    <property type="entry name" value="PHOSPHORIBOSYLAMINOIMIDAZOLE-SUCCINOCARBOXAMIDE SYNTHASE"/>
    <property type="match status" value="1"/>
</dbReference>
<dbReference type="PROSITE" id="PS01058">
    <property type="entry name" value="SAICAR_SYNTHETASE_2"/>
    <property type="match status" value="1"/>
</dbReference>
<reference evidence="10" key="2">
    <citation type="journal article" date="2024" name="Environ. Microbiol.">
        <title>Genome analysis and description of Tunturibacter gen. nov. expands the diversity of Terriglobia in tundra soils.</title>
        <authorList>
            <person name="Messyasz A."/>
            <person name="Mannisto M.K."/>
            <person name="Kerkhof L.J."/>
            <person name="Haggblom M.M."/>
        </authorList>
    </citation>
    <scope>NUCLEOTIDE SEQUENCE</scope>
    <source>
        <strain evidence="10">X5P6</strain>
    </source>
</reference>
<keyword evidence="3 8" id="KW-0436">Ligase</keyword>
<evidence type="ECO:0000256" key="3">
    <source>
        <dbReference type="ARBA" id="ARBA00022598"/>
    </source>
</evidence>
<dbReference type="CDD" id="cd01414">
    <property type="entry name" value="SAICAR_synt_Sc"/>
    <property type="match status" value="1"/>
</dbReference>
<evidence type="ECO:0000256" key="7">
    <source>
        <dbReference type="ARBA" id="ARBA00048475"/>
    </source>
</evidence>
<dbReference type="Gene3D" id="3.30.200.20">
    <property type="entry name" value="Phosphorylase Kinase, domain 1"/>
    <property type="match status" value="1"/>
</dbReference>